<dbReference type="InterPro" id="IPR012340">
    <property type="entry name" value="NA-bd_OB-fold"/>
</dbReference>
<keyword evidence="4" id="KW-1185">Reference proteome</keyword>
<dbReference type="Proteomes" id="UP001180087">
    <property type="component" value="Chromosome"/>
</dbReference>
<evidence type="ECO:0000313" key="3">
    <source>
        <dbReference type="EMBL" id="WLV24876.1"/>
    </source>
</evidence>
<accession>A0ABY9KVG9</accession>
<feature type="domain" description="Membrane protein NfeD2 N-terminal transmembrane" evidence="2">
    <location>
        <begin position="3"/>
        <end position="90"/>
    </location>
</feature>
<evidence type="ECO:0000313" key="4">
    <source>
        <dbReference type="Proteomes" id="UP001180087"/>
    </source>
</evidence>
<keyword evidence="1" id="KW-0812">Transmembrane</keyword>
<dbReference type="Pfam" id="PF25842">
    <property type="entry name" value="NfeD_TM"/>
    <property type="match status" value="1"/>
</dbReference>
<evidence type="ECO:0000259" key="2">
    <source>
        <dbReference type="Pfam" id="PF25842"/>
    </source>
</evidence>
<organism evidence="3 4">
    <name type="scientific">Aciduricibacillus chroicocephali</name>
    <dbReference type="NCBI Taxonomy" id="3054939"/>
    <lineage>
        <taxon>Bacteria</taxon>
        <taxon>Bacillati</taxon>
        <taxon>Bacillota</taxon>
        <taxon>Bacilli</taxon>
        <taxon>Bacillales</taxon>
        <taxon>Bacillaceae</taxon>
        <taxon>Aciduricibacillus</taxon>
    </lineage>
</organism>
<feature type="transmembrane region" description="Helical" evidence="1">
    <location>
        <begin position="31"/>
        <end position="50"/>
    </location>
</feature>
<dbReference type="InterPro" id="IPR058653">
    <property type="entry name" value="NfeD2_TM"/>
</dbReference>
<dbReference type="EMBL" id="CP129113">
    <property type="protein sequence ID" value="WLV24876.1"/>
    <property type="molecule type" value="Genomic_DNA"/>
</dbReference>
<proteinExistence type="predicted"/>
<dbReference type="Gene3D" id="2.40.50.140">
    <property type="entry name" value="Nucleic acid-binding proteins"/>
    <property type="match status" value="1"/>
</dbReference>
<gene>
    <name evidence="3" type="ORF">QR721_01160</name>
</gene>
<feature type="transmembrane region" description="Helical" evidence="1">
    <location>
        <begin position="6"/>
        <end position="24"/>
    </location>
</feature>
<dbReference type="RefSeq" id="WP_348028347.1">
    <property type="nucleotide sequence ID" value="NZ_CP129113.1"/>
</dbReference>
<sequence>MTAETYLVILIAGFSLMVILTLILGDIDLGFISVMELGNFITLFGLFGYLGTEHTDYGKTAVTVIAVILAALVAVILQVFIFKPLMRSENSITLRDNDLEGSEGRVITSIPEDGFGEILIERKTGNVFRSAKSQDGSPVDFDEIVQIIKIEQGCAVVKKQRK</sequence>
<evidence type="ECO:0000256" key="1">
    <source>
        <dbReference type="SAM" id="Phobius"/>
    </source>
</evidence>
<reference evidence="3" key="1">
    <citation type="submission" date="2023-06" db="EMBL/GenBank/DDBJ databases">
        <title>A Treasure from Seagulls: Isolation and Description of Aciduricobacillus qingdaonensis gen. nov., sp. nov., a Rare Obligately Uric Acid-utilizing Member in the Family Bacillaceae.</title>
        <authorList>
            <person name="Liu W."/>
            <person name="Wang B."/>
        </authorList>
    </citation>
    <scope>NUCLEOTIDE SEQUENCE</scope>
    <source>
        <strain evidence="3">44XB</strain>
    </source>
</reference>
<keyword evidence="1" id="KW-0472">Membrane</keyword>
<keyword evidence="1" id="KW-1133">Transmembrane helix</keyword>
<name>A0ABY9KVG9_9BACI</name>
<feature type="transmembrane region" description="Helical" evidence="1">
    <location>
        <begin position="62"/>
        <end position="82"/>
    </location>
</feature>
<protein>
    <submittedName>
        <fullName evidence="3">NfeD family protein</fullName>
    </submittedName>
</protein>